<keyword evidence="1" id="KW-0732">Signal</keyword>
<feature type="chain" id="PRO_5042932837" description="Secreted protein" evidence="1">
    <location>
        <begin position="32"/>
        <end position="218"/>
    </location>
</feature>
<accession>A0AAQ4ET02</accession>
<keyword evidence="3" id="KW-1185">Reference proteome</keyword>
<protein>
    <recommendedName>
        <fullName evidence="4">Secreted protein</fullName>
    </recommendedName>
</protein>
<comment type="caution">
    <text evidence="2">The sequence shown here is derived from an EMBL/GenBank/DDBJ whole genome shotgun (WGS) entry which is preliminary data.</text>
</comment>
<proteinExistence type="predicted"/>
<feature type="signal peptide" evidence="1">
    <location>
        <begin position="1"/>
        <end position="31"/>
    </location>
</feature>
<sequence>MKAWPLKRAFEMMKIPVTAAILLLATGSALAIPKTIGPEDGCNFSGLDLDNMVNAIVSQLPPEYSQPDKKPEEIIPGVFLGTIVYTGLDRMRQYGPALGYCRNGSRLVQVDLDTGDDVVVAFTPWKTCAGLEGRLSSHATARVTVTFKVVDASADSNDIGFKLIHHSGPSPVSIEGVSMYLDGAGELLGNAVTMLCDLFPQRPRNSGATCLPGDSGPF</sequence>
<evidence type="ECO:0008006" key="4">
    <source>
        <dbReference type="Google" id="ProtNLM"/>
    </source>
</evidence>
<dbReference type="Proteomes" id="UP001321473">
    <property type="component" value="Unassembled WGS sequence"/>
</dbReference>
<reference evidence="2 3" key="1">
    <citation type="journal article" date="2023" name="Arcadia Sci">
        <title>De novo assembly of a long-read Amblyomma americanum tick genome.</title>
        <authorList>
            <person name="Chou S."/>
            <person name="Poskanzer K.E."/>
            <person name="Rollins M."/>
            <person name="Thuy-Boun P.S."/>
        </authorList>
    </citation>
    <scope>NUCLEOTIDE SEQUENCE [LARGE SCALE GENOMIC DNA]</scope>
    <source>
        <strain evidence="2">F_SG_1</strain>
        <tissue evidence="2">Salivary glands</tissue>
    </source>
</reference>
<gene>
    <name evidence="2" type="ORF">V5799_020831</name>
</gene>
<dbReference type="EMBL" id="JARKHS020011427">
    <property type="protein sequence ID" value="KAK8777832.1"/>
    <property type="molecule type" value="Genomic_DNA"/>
</dbReference>
<evidence type="ECO:0000313" key="3">
    <source>
        <dbReference type="Proteomes" id="UP001321473"/>
    </source>
</evidence>
<name>A0AAQ4ET02_AMBAM</name>
<evidence type="ECO:0000313" key="2">
    <source>
        <dbReference type="EMBL" id="KAK8777832.1"/>
    </source>
</evidence>
<dbReference type="AlphaFoldDB" id="A0AAQ4ET02"/>
<evidence type="ECO:0000256" key="1">
    <source>
        <dbReference type="SAM" id="SignalP"/>
    </source>
</evidence>
<organism evidence="2 3">
    <name type="scientific">Amblyomma americanum</name>
    <name type="common">Lone star tick</name>
    <dbReference type="NCBI Taxonomy" id="6943"/>
    <lineage>
        <taxon>Eukaryota</taxon>
        <taxon>Metazoa</taxon>
        <taxon>Ecdysozoa</taxon>
        <taxon>Arthropoda</taxon>
        <taxon>Chelicerata</taxon>
        <taxon>Arachnida</taxon>
        <taxon>Acari</taxon>
        <taxon>Parasitiformes</taxon>
        <taxon>Ixodida</taxon>
        <taxon>Ixodoidea</taxon>
        <taxon>Ixodidae</taxon>
        <taxon>Amblyomminae</taxon>
        <taxon>Amblyomma</taxon>
    </lineage>
</organism>